<dbReference type="AlphaFoldDB" id="A0A2V3IDS5"/>
<keyword evidence="2" id="KW-1185">Reference proteome</keyword>
<sequence length="307" mass="35164">MGVAAFVNMRWRERHHNDNRVLFFFDGMRVRESLRGNGVGTLTLSAAMHAISSTYRMSNNHKPRIALLSVTNPHNKAMREVFHKLRWTSHEVMHVWPTPDIVLDAKRRNMRLMEVVDESNSITAPLREFSKQWTAVFTEGQILTAMKLLQQQGASYQRPLYYDVESAECASTFLKHKLALAERRSVWRLQIDGQLRGLIFVREIVVEQSEPCKHSLLSACVVDAQAAESCIVFATEHLALDVFNVVYDTPIRSHHISQSKLLSRVPSEPFVIYRHDGSQCDKVGVNMECTAVEPQTQRARLIRNDQP</sequence>
<accession>A0A2V3IDS5</accession>
<comment type="caution">
    <text evidence="1">The sequence shown here is derived from an EMBL/GenBank/DDBJ whole genome shotgun (WGS) entry which is preliminary data.</text>
</comment>
<proteinExistence type="predicted"/>
<evidence type="ECO:0000313" key="1">
    <source>
        <dbReference type="EMBL" id="PXF40217.1"/>
    </source>
</evidence>
<dbReference type="Proteomes" id="UP000247409">
    <property type="component" value="Unassembled WGS sequence"/>
</dbReference>
<name>A0A2V3IDS5_9FLOR</name>
<organism evidence="1 2">
    <name type="scientific">Gracilariopsis chorda</name>
    <dbReference type="NCBI Taxonomy" id="448386"/>
    <lineage>
        <taxon>Eukaryota</taxon>
        <taxon>Rhodophyta</taxon>
        <taxon>Florideophyceae</taxon>
        <taxon>Rhodymeniophycidae</taxon>
        <taxon>Gracilariales</taxon>
        <taxon>Gracilariaceae</taxon>
        <taxon>Gracilariopsis</taxon>
    </lineage>
</organism>
<reference evidence="1 2" key="1">
    <citation type="journal article" date="2018" name="Mol. Biol. Evol.">
        <title>Analysis of the draft genome of the red seaweed Gracilariopsis chorda provides insights into genome size evolution in Rhodophyta.</title>
        <authorList>
            <person name="Lee J."/>
            <person name="Yang E.C."/>
            <person name="Graf L."/>
            <person name="Yang J.H."/>
            <person name="Qiu H."/>
            <person name="Zel Zion U."/>
            <person name="Chan C.X."/>
            <person name="Stephens T.G."/>
            <person name="Weber A.P.M."/>
            <person name="Boo G.H."/>
            <person name="Boo S.M."/>
            <person name="Kim K.M."/>
            <person name="Shin Y."/>
            <person name="Jung M."/>
            <person name="Lee S.J."/>
            <person name="Yim H.S."/>
            <person name="Lee J.H."/>
            <person name="Bhattacharya D."/>
            <person name="Yoon H.S."/>
        </authorList>
    </citation>
    <scope>NUCLEOTIDE SEQUENCE [LARGE SCALE GENOMIC DNA]</scope>
    <source>
        <strain evidence="1 2">SKKU-2015</strain>
        <tissue evidence="1">Whole body</tissue>
    </source>
</reference>
<evidence type="ECO:0000313" key="2">
    <source>
        <dbReference type="Proteomes" id="UP000247409"/>
    </source>
</evidence>
<gene>
    <name evidence="1" type="ORF">BWQ96_10072</name>
</gene>
<protein>
    <submittedName>
        <fullName evidence="1">Uncharacterized protein</fullName>
    </submittedName>
</protein>
<dbReference type="EMBL" id="NBIV01000340">
    <property type="protein sequence ID" value="PXF40217.1"/>
    <property type="molecule type" value="Genomic_DNA"/>
</dbReference>